<name>A0ABS4HG45_9BACI</name>
<dbReference type="InterPro" id="IPR049251">
    <property type="entry name" value="DUF6884"/>
</dbReference>
<keyword evidence="3" id="KW-1185">Reference proteome</keyword>
<sequence length="142" mass="16853">MRRIALISCTKSKQAYPCQAKKMYRTSNLFTKAVSYIEKQEYDDWFILSAKHGLLNKETLIDPYDITLLSMNAKQRKDWSHNVFFQLRTLSDCEFDFYAGSKYREYLIPLLKKEDFICRIPLQGLPIGKQLQYYKQALNDED</sequence>
<dbReference type="RefSeq" id="WP_209481368.1">
    <property type="nucleotide sequence ID" value="NZ_JAGGKK010000016.1"/>
</dbReference>
<evidence type="ECO:0000259" key="1">
    <source>
        <dbReference type="Pfam" id="PF21818"/>
    </source>
</evidence>
<reference evidence="2 3" key="1">
    <citation type="submission" date="2021-03" db="EMBL/GenBank/DDBJ databases">
        <title>Genomic Encyclopedia of Type Strains, Phase IV (KMG-IV): sequencing the most valuable type-strain genomes for metagenomic binning, comparative biology and taxonomic classification.</title>
        <authorList>
            <person name="Goeker M."/>
        </authorList>
    </citation>
    <scope>NUCLEOTIDE SEQUENCE [LARGE SCALE GENOMIC DNA]</scope>
    <source>
        <strain evidence="2 3">DSM 21085</strain>
    </source>
</reference>
<dbReference type="Pfam" id="PF21818">
    <property type="entry name" value="DUF6884"/>
    <property type="match status" value="1"/>
</dbReference>
<proteinExistence type="predicted"/>
<protein>
    <recommendedName>
        <fullName evidence="1">DUF6884 domain-containing protein</fullName>
    </recommendedName>
</protein>
<dbReference type="Proteomes" id="UP001519328">
    <property type="component" value="Unassembled WGS sequence"/>
</dbReference>
<feature type="domain" description="DUF6884" evidence="1">
    <location>
        <begin position="4"/>
        <end position="136"/>
    </location>
</feature>
<dbReference type="EMBL" id="JAGGKK010000016">
    <property type="protein sequence ID" value="MBP1949890.1"/>
    <property type="molecule type" value="Genomic_DNA"/>
</dbReference>
<accession>A0ABS4HG45</accession>
<evidence type="ECO:0000313" key="3">
    <source>
        <dbReference type="Proteomes" id="UP001519328"/>
    </source>
</evidence>
<gene>
    <name evidence="2" type="ORF">J2Z82_002846</name>
</gene>
<organism evidence="2 3">
    <name type="scientific">Virgibacillus litoralis</name>
    <dbReference type="NCBI Taxonomy" id="578221"/>
    <lineage>
        <taxon>Bacteria</taxon>
        <taxon>Bacillati</taxon>
        <taxon>Bacillota</taxon>
        <taxon>Bacilli</taxon>
        <taxon>Bacillales</taxon>
        <taxon>Bacillaceae</taxon>
        <taxon>Virgibacillus</taxon>
    </lineage>
</organism>
<evidence type="ECO:0000313" key="2">
    <source>
        <dbReference type="EMBL" id="MBP1949890.1"/>
    </source>
</evidence>
<comment type="caution">
    <text evidence="2">The sequence shown here is derived from an EMBL/GenBank/DDBJ whole genome shotgun (WGS) entry which is preliminary data.</text>
</comment>